<feature type="chain" id="PRO_5043204769" evidence="1">
    <location>
        <begin position="24"/>
        <end position="169"/>
    </location>
</feature>
<dbReference type="Proteomes" id="UP000298340">
    <property type="component" value="Unassembled WGS sequence"/>
</dbReference>
<dbReference type="AlphaFoldDB" id="A0A4Y7UHL6"/>
<gene>
    <name evidence="3" type="ORF">D0809_01395</name>
    <name evidence="2" type="ORF">EV142_101100</name>
</gene>
<keyword evidence="4" id="KW-1185">Reference proteome</keyword>
<dbReference type="InterPro" id="IPR032577">
    <property type="entry name" value="DUF4920"/>
</dbReference>
<name>A0A4Y7UHL6_9FLAO</name>
<keyword evidence="1" id="KW-0732">Signal</keyword>
<evidence type="ECO:0000256" key="1">
    <source>
        <dbReference type="SAM" id="SignalP"/>
    </source>
</evidence>
<protein>
    <submittedName>
        <fullName evidence="3">DUF4920 domain-containing protein</fullName>
    </submittedName>
    <submittedName>
        <fullName evidence="2">Uncharacterized protein DUF4920</fullName>
    </submittedName>
</protein>
<dbReference type="EMBL" id="QWDN01000001">
    <property type="protein sequence ID" value="TEB45691.1"/>
    <property type="molecule type" value="Genomic_DNA"/>
</dbReference>
<feature type="signal peptide" evidence="1">
    <location>
        <begin position="1"/>
        <end position="23"/>
    </location>
</feature>
<evidence type="ECO:0000313" key="3">
    <source>
        <dbReference type="EMBL" id="TEB45691.1"/>
    </source>
</evidence>
<reference evidence="3 5" key="2">
    <citation type="journal article" date="2018" name="Syst. Appl. Microbiol.">
        <title>Flavobacterium circumlabens sp. nov. and Flavobacterium cupreum sp. nov., two psychrotrophic species isolated from Antarctic environmental samples.</title>
        <authorList>
            <person name="Kralova S."/>
            <person name="Busse H.J."/>
            <person name="Svec P."/>
            <person name="Maslanova I."/>
            <person name="Stankova E."/>
            <person name="Bartak M."/>
            <person name="Sedlacek I."/>
        </authorList>
    </citation>
    <scope>NUCLEOTIDE SEQUENCE [LARGE SCALE GENOMIC DNA]</scope>
    <source>
        <strain evidence="3 5">CCM 8828</strain>
    </source>
</reference>
<dbReference type="Pfam" id="PF16267">
    <property type="entry name" value="DUF4920"/>
    <property type="match status" value="1"/>
</dbReference>
<dbReference type="RefSeq" id="WP_132031669.1">
    <property type="nucleotide sequence ID" value="NZ_QWDN01000001.1"/>
</dbReference>
<dbReference type="OrthoDB" id="129527at2"/>
<accession>A0A4Y7UHL6</accession>
<dbReference type="Proteomes" id="UP000295270">
    <property type="component" value="Unassembled WGS sequence"/>
</dbReference>
<sequence length="169" mass="18584">MKRLIYTVLLFVSISTLSFSQEAVEKKSPPEGNALVGDYYGADVSKVSENKAIPVDKLESGLKDSKRIENVAVKGVVTDVCEKRGCWLTIKTEGGNPFFVKMKDYAFFVPTALKGKNVVLEGVAEKNITSVEELKHYAKDAKKPQSEIDAITAPKEEIRFVADGIKVVN</sequence>
<organism evidence="3 5">
    <name type="scientific">Flavobacterium circumlabens</name>
    <dbReference type="NCBI Taxonomy" id="2133765"/>
    <lineage>
        <taxon>Bacteria</taxon>
        <taxon>Pseudomonadati</taxon>
        <taxon>Bacteroidota</taxon>
        <taxon>Flavobacteriia</taxon>
        <taxon>Flavobacteriales</taxon>
        <taxon>Flavobacteriaceae</taxon>
        <taxon>Flavobacterium</taxon>
    </lineage>
</organism>
<evidence type="ECO:0000313" key="5">
    <source>
        <dbReference type="Proteomes" id="UP000298340"/>
    </source>
</evidence>
<evidence type="ECO:0000313" key="2">
    <source>
        <dbReference type="EMBL" id="TCN60532.1"/>
    </source>
</evidence>
<dbReference type="EMBL" id="SLWA01000001">
    <property type="protein sequence ID" value="TCN60532.1"/>
    <property type="molecule type" value="Genomic_DNA"/>
</dbReference>
<proteinExistence type="predicted"/>
<evidence type="ECO:0000313" key="4">
    <source>
        <dbReference type="Proteomes" id="UP000295270"/>
    </source>
</evidence>
<reference evidence="2" key="3">
    <citation type="submission" date="2019-03" db="EMBL/GenBank/DDBJ databases">
        <authorList>
            <person name="Whitman W."/>
            <person name="Huntemann M."/>
            <person name="Clum A."/>
            <person name="Pillay M."/>
            <person name="Palaniappan K."/>
            <person name="Varghese N."/>
            <person name="Mikhailova N."/>
            <person name="Stamatis D."/>
            <person name="Reddy T."/>
            <person name="Daum C."/>
            <person name="Shapiro N."/>
            <person name="Ivanova N."/>
            <person name="Kyrpides N."/>
            <person name="Woyke T."/>
        </authorList>
    </citation>
    <scope>NUCLEOTIDE SEQUENCE</scope>
    <source>
        <strain evidence="2">P5626</strain>
    </source>
</reference>
<comment type="caution">
    <text evidence="3">The sequence shown here is derived from an EMBL/GenBank/DDBJ whole genome shotgun (WGS) entry which is preliminary data.</text>
</comment>
<reference evidence="2 4" key="1">
    <citation type="journal article" date="2015" name="Stand. Genomic Sci.">
        <title>Genomic Encyclopedia of Bacterial and Archaeal Type Strains, Phase III: the genomes of soil and plant-associated and newly described type strains.</title>
        <authorList>
            <person name="Whitman W.B."/>
            <person name="Woyke T."/>
            <person name="Klenk H.P."/>
            <person name="Zhou Y."/>
            <person name="Lilburn T.G."/>
            <person name="Beck B.J."/>
            <person name="De Vos P."/>
            <person name="Vandamme P."/>
            <person name="Eisen J.A."/>
            <person name="Garrity G."/>
            <person name="Hugenholtz P."/>
            <person name="Kyrpides N.C."/>
        </authorList>
    </citation>
    <scope>NUCLEOTIDE SEQUENCE [LARGE SCALE GENOMIC DNA]</scope>
    <source>
        <strain evidence="2 4">P5626</strain>
    </source>
</reference>